<proteinExistence type="predicted"/>
<dbReference type="Pfam" id="PF06985">
    <property type="entry name" value="HET"/>
    <property type="match status" value="1"/>
</dbReference>
<dbReference type="PANTHER" id="PTHR10622:SF10">
    <property type="entry name" value="HET DOMAIN-CONTAINING PROTEIN"/>
    <property type="match status" value="1"/>
</dbReference>
<accession>A0A2J6R493</accession>
<gene>
    <name evidence="2" type="ORF">L207DRAFT_639477</name>
</gene>
<evidence type="ECO:0000313" key="2">
    <source>
        <dbReference type="EMBL" id="PMD33344.1"/>
    </source>
</evidence>
<dbReference type="OrthoDB" id="20872at2759"/>
<dbReference type="PANTHER" id="PTHR10622">
    <property type="entry name" value="HET DOMAIN-CONTAINING PROTEIN"/>
    <property type="match status" value="1"/>
</dbReference>
<name>A0A2J6R493_HYAVF</name>
<evidence type="ECO:0000259" key="1">
    <source>
        <dbReference type="Pfam" id="PF06985"/>
    </source>
</evidence>
<feature type="domain" description="Heterokaryon incompatibility" evidence="1">
    <location>
        <begin position="22"/>
        <end position="106"/>
    </location>
</feature>
<reference evidence="2 3" key="1">
    <citation type="submission" date="2016-04" db="EMBL/GenBank/DDBJ databases">
        <title>A degradative enzymes factory behind the ericoid mycorrhizal symbiosis.</title>
        <authorList>
            <consortium name="DOE Joint Genome Institute"/>
            <person name="Martino E."/>
            <person name="Morin E."/>
            <person name="Grelet G."/>
            <person name="Kuo A."/>
            <person name="Kohler A."/>
            <person name="Daghino S."/>
            <person name="Barry K."/>
            <person name="Choi C."/>
            <person name="Cichocki N."/>
            <person name="Clum A."/>
            <person name="Copeland A."/>
            <person name="Hainaut M."/>
            <person name="Haridas S."/>
            <person name="Labutti K."/>
            <person name="Lindquist E."/>
            <person name="Lipzen A."/>
            <person name="Khouja H.-R."/>
            <person name="Murat C."/>
            <person name="Ohm R."/>
            <person name="Olson A."/>
            <person name="Spatafora J."/>
            <person name="Veneault-Fourrey C."/>
            <person name="Henrissat B."/>
            <person name="Grigoriev I."/>
            <person name="Martin F."/>
            <person name="Perotto S."/>
        </authorList>
    </citation>
    <scope>NUCLEOTIDE SEQUENCE [LARGE SCALE GENOMIC DNA]</scope>
    <source>
        <strain evidence="2 3">F</strain>
    </source>
</reference>
<dbReference type="Proteomes" id="UP000235786">
    <property type="component" value="Unassembled WGS sequence"/>
</dbReference>
<dbReference type="AlphaFoldDB" id="A0A2J6R493"/>
<dbReference type="EMBL" id="KZ613956">
    <property type="protein sequence ID" value="PMD33344.1"/>
    <property type="molecule type" value="Genomic_DNA"/>
</dbReference>
<protein>
    <submittedName>
        <fullName evidence="2">HET-domain-containing protein</fullName>
    </submittedName>
</protein>
<dbReference type="InterPro" id="IPR010730">
    <property type="entry name" value="HET"/>
</dbReference>
<keyword evidence="3" id="KW-1185">Reference proteome</keyword>
<sequence length="570" mass="65625">MRLLKTNTIELHEYFDAQIPPYAILSHRWEDGEVTLQKLQSGEGIQMLGYRKILKCCEQAARDGWDYVWIDTCCIDKTSSAELSEAINSMYRWYQKSQVCYAYLADVPDAMDDHSRQDSPFQQSRWFTRGWTLQELLAPNFVEFYDQNWNEIGTKSSMRALVQEITNISNLVNIDKACVAEKFSWAAGRVTTRIEDLAYCLMGLFDVNMPLLYGEGHNAFLRLQLEIWIRTNDESIFAWGMPSLEVPWRDPSSARLPIPSVVAPRLHLFEGLNGTENFEKIWEQTFPDAHLLDAITLTNRGTRLDFRALKFPVIRINQKSDFWRQEFLLPLKFGRKDTVQGIKLFAVHLYQNSERNWYRDPLLELISPEAVKANSLKSEHILIDVPHDFRKIARQVATDHLGILFDMASLSEARLQVSERFCSPGGYQWTKIGGKSQLLSLAEPSSIYGVFVALRISADWTEWDVLLLVQYKVLHDGRGATSLSFQSIPRTQRLDDWMNRRRPELSSLFVEENDRGTYPLRDGRYISASLKKGIHSETPVFKVTTTISEGKEHSGVYAVAGSDIHEAFWP</sequence>
<evidence type="ECO:0000313" key="3">
    <source>
        <dbReference type="Proteomes" id="UP000235786"/>
    </source>
</evidence>
<organism evidence="2 3">
    <name type="scientific">Hyaloscypha variabilis (strain UAMH 11265 / GT02V1 / F)</name>
    <name type="common">Meliniomyces variabilis</name>
    <dbReference type="NCBI Taxonomy" id="1149755"/>
    <lineage>
        <taxon>Eukaryota</taxon>
        <taxon>Fungi</taxon>
        <taxon>Dikarya</taxon>
        <taxon>Ascomycota</taxon>
        <taxon>Pezizomycotina</taxon>
        <taxon>Leotiomycetes</taxon>
        <taxon>Helotiales</taxon>
        <taxon>Hyaloscyphaceae</taxon>
        <taxon>Hyaloscypha</taxon>
        <taxon>Hyaloscypha variabilis</taxon>
    </lineage>
</organism>